<dbReference type="SUPFAM" id="SSF160904">
    <property type="entry name" value="Jann2411-like"/>
    <property type="match status" value="1"/>
</dbReference>
<evidence type="ECO:0000313" key="2">
    <source>
        <dbReference type="EMBL" id="QCI69487.1"/>
    </source>
</evidence>
<feature type="domain" description="Zinc finger CGNR" evidence="1">
    <location>
        <begin position="29"/>
        <end position="68"/>
    </location>
</feature>
<dbReference type="PANTHER" id="PTHR35525:SF3">
    <property type="entry name" value="BLL6575 PROTEIN"/>
    <property type="match status" value="1"/>
</dbReference>
<evidence type="ECO:0000313" key="3">
    <source>
        <dbReference type="Proteomes" id="UP000298781"/>
    </source>
</evidence>
<dbReference type="Pfam" id="PF11706">
    <property type="entry name" value="zf-CGNR"/>
    <property type="match status" value="1"/>
</dbReference>
<dbReference type="KEGG" id="pstg:E8M01_29310"/>
<dbReference type="Proteomes" id="UP000298781">
    <property type="component" value="Chromosome"/>
</dbReference>
<dbReference type="PANTHER" id="PTHR35525">
    <property type="entry name" value="BLL6575 PROTEIN"/>
    <property type="match status" value="1"/>
</dbReference>
<organism evidence="2 3">
    <name type="scientific">Phreatobacter stygius</name>
    <dbReference type="NCBI Taxonomy" id="1940610"/>
    <lineage>
        <taxon>Bacteria</taxon>
        <taxon>Pseudomonadati</taxon>
        <taxon>Pseudomonadota</taxon>
        <taxon>Alphaproteobacteria</taxon>
        <taxon>Hyphomicrobiales</taxon>
        <taxon>Phreatobacteraceae</taxon>
        <taxon>Phreatobacter</taxon>
    </lineage>
</organism>
<dbReference type="InterPro" id="IPR021005">
    <property type="entry name" value="Znf_CGNR"/>
</dbReference>
<sequence>MPAPCDPDLIRHRLALRLLHLLGGPELPRLRECTRCPWLFLDHGRGRGRSWCRMSTCGNRAKAERYRASRV</sequence>
<gene>
    <name evidence="2" type="ORF">E8M01_29310</name>
</gene>
<accession>A0A4D7BNJ6</accession>
<keyword evidence="3" id="KW-1185">Reference proteome</keyword>
<dbReference type="EMBL" id="CP039690">
    <property type="protein sequence ID" value="QCI69487.1"/>
    <property type="molecule type" value="Genomic_DNA"/>
</dbReference>
<dbReference type="InterPro" id="IPR023286">
    <property type="entry name" value="ABATE_dom_sf"/>
</dbReference>
<proteinExistence type="predicted"/>
<reference evidence="2 3" key="1">
    <citation type="submission" date="2019-04" db="EMBL/GenBank/DDBJ databases">
        <title>Phreatobacter aquaticus sp. nov.</title>
        <authorList>
            <person name="Choi A."/>
        </authorList>
    </citation>
    <scope>NUCLEOTIDE SEQUENCE [LARGE SCALE GENOMIC DNA]</scope>
    <source>
        <strain evidence="2 3">KCTC 52518</strain>
    </source>
</reference>
<evidence type="ECO:0000259" key="1">
    <source>
        <dbReference type="Pfam" id="PF11706"/>
    </source>
</evidence>
<dbReference type="AlphaFoldDB" id="A0A4D7BNJ6"/>
<protein>
    <recommendedName>
        <fullName evidence="1">Zinc finger CGNR domain-containing protein</fullName>
    </recommendedName>
</protein>
<dbReference type="InterPro" id="IPR010852">
    <property type="entry name" value="ABATE"/>
</dbReference>
<dbReference type="Gene3D" id="1.10.3300.10">
    <property type="entry name" value="Jann2411-like domain"/>
    <property type="match status" value="1"/>
</dbReference>
<dbReference type="OrthoDB" id="9808437at2"/>
<name>A0A4D7BNJ6_9HYPH</name>